<dbReference type="GO" id="GO:0005886">
    <property type="term" value="C:plasma membrane"/>
    <property type="evidence" value="ECO:0007669"/>
    <property type="project" value="UniProtKB-SubCell"/>
</dbReference>
<dbReference type="InterPro" id="IPR014756">
    <property type="entry name" value="Ig_E-set"/>
</dbReference>
<dbReference type="GO" id="GO:0005507">
    <property type="term" value="F:copper ion binding"/>
    <property type="evidence" value="ECO:0007669"/>
    <property type="project" value="InterPro"/>
</dbReference>
<dbReference type="GO" id="GO:0042597">
    <property type="term" value="C:periplasmic space"/>
    <property type="evidence" value="ECO:0007669"/>
    <property type="project" value="InterPro"/>
</dbReference>
<dbReference type="InterPro" id="IPR014755">
    <property type="entry name" value="Cu-Rt/internalin_Ig-like"/>
</dbReference>
<dbReference type="PANTHER" id="PTHR34820:SF4">
    <property type="entry name" value="INNER MEMBRANE PROTEIN YEBZ"/>
    <property type="match status" value="1"/>
</dbReference>
<feature type="transmembrane region" description="Helical" evidence="9">
    <location>
        <begin position="233"/>
        <end position="254"/>
    </location>
</feature>
<evidence type="ECO:0000256" key="9">
    <source>
        <dbReference type="SAM" id="Phobius"/>
    </source>
</evidence>
<dbReference type="InterPro" id="IPR032694">
    <property type="entry name" value="CopC/D"/>
</dbReference>
<keyword evidence="3 9" id="KW-0812">Transmembrane</keyword>
<dbReference type="EMBL" id="CAFBMW010000008">
    <property type="protein sequence ID" value="CAB4932859.1"/>
    <property type="molecule type" value="Genomic_DNA"/>
</dbReference>
<feature type="transmembrane region" description="Helical" evidence="9">
    <location>
        <begin position="266"/>
        <end position="284"/>
    </location>
</feature>
<dbReference type="InterPro" id="IPR007348">
    <property type="entry name" value="CopC_dom"/>
</dbReference>
<feature type="transmembrane region" description="Helical" evidence="9">
    <location>
        <begin position="200"/>
        <end position="221"/>
    </location>
</feature>
<protein>
    <submittedName>
        <fullName evidence="12">Unannotated protein</fullName>
    </submittedName>
</protein>
<keyword evidence="2" id="KW-1003">Cell membrane</keyword>
<evidence type="ECO:0000313" key="12">
    <source>
        <dbReference type="EMBL" id="CAB4932859.1"/>
    </source>
</evidence>
<feature type="transmembrane region" description="Helical" evidence="9">
    <location>
        <begin position="420"/>
        <end position="439"/>
    </location>
</feature>
<dbReference type="AlphaFoldDB" id="A0A6J7IPF1"/>
<feature type="transmembrane region" description="Helical" evidence="9">
    <location>
        <begin position="304"/>
        <end position="324"/>
    </location>
</feature>
<dbReference type="Pfam" id="PF05425">
    <property type="entry name" value="CopD"/>
    <property type="match status" value="1"/>
</dbReference>
<evidence type="ECO:0000256" key="3">
    <source>
        <dbReference type="ARBA" id="ARBA00022692"/>
    </source>
</evidence>
<evidence type="ECO:0000256" key="5">
    <source>
        <dbReference type="ARBA" id="ARBA00022729"/>
    </source>
</evidence>
<evidence type="ECO:0000256" key="7">
    <source>
        <dbReference type="ARBA" id="ARBA00023008"/>
    </source>
</evidence>
<evidence type="ECO:0000256" key="6">
    <source>
        <dbReference type="ARBA" id="ARBA00022989"/>
    </source>
</evidence>
<dbReference type="SUPFAM" id="SSF81296">
    <property type="entry name" value="E set domains"/>
    <property type="match status" value="1"/>
</dbReference>
<evidence type="ECO:0000256" key="2">
    <source>
        <dbReference type="ARBA" id="ARBA00022475"/>
    </source>
</evidence>
<feature type="transmembrane region" description="Helical" evidence="9">
    <location>
        <begin position="157"/>
        <end position="180"/>
    </location>
</feature>
<feature type="transmembrane region" description="Helical" evidence="9">
    <location>
        <begin position="336"/>
        <end position="359"/>
    </location>
</feature>
<proteinExistence type="predicted"/>
<gene>
    <name evidence="12" type="ORF">UFOPK3662_01344</name>
</gene>
<feature type="domain" description="CopC" evidence="10">
    <location>
        <begin position="37"/>
        <end position="131"/>
    </location>
</feature>
<keyword evidence="8 9" id="KW-0472">Membrane</keyword>
<keyword evidence="4" id="KW-0479">Metal-binding</keyword>
<evidence type="ECO:0000256" key="1">
    <source>
        <dbReference type="ARBA" id="ARBA00004651"/>
    </source>
</evidence>
<dbReference type="Gene3D" id="2.60.40.1220">
    <property type="match status" value="1"/>
</dbReference>
<evidence type="ECO:0000256" key="4">
    <source>
        <dbReference type="ARBA" id="ARBA00022723"/>
    </source>
</evidence>
<evidence type="ECO:0000256" key="8">
    <source>
        <dbReference type="ARBA" id="ARBA00023136"/>
    </source>
</evidence>
<name>A0A6J7IPF1_9ZZZZ</name>
<dbReference type="GO" id="GO:0046688">
    <property type="term" value="P:response to copper ion"/>
    <property type="evidence" value="ECO:0007669"/>
    <property type="project" value="InterPro"/>
</dbReference>
<dbReference type="Pfam" id="PF04234">
    <property type="entry name" value="CopC"/>
    <property type="match status" value="1"/>
</dbReference>
<sequence>MIPLARPAPWRRALRPVAAALVALALVLLGAGPASAHAELVGSDPPEGAVVETAPSEVTLTFNEPVRLTPQEIAVYDAEGDPVDSTAGATGTEVTVGLTDADDLADGTYVVSWNVLSDDGHPISGALTFSVGAPSASVAAPPAPATSSAVVTVARDLLAVVALVGLLLAAGLALFVALVVPRSWSGTATRARLRRVTSYAAGAGAAAAVLQVPVAAVYGQGLELTDVVSAFDASLVANELLSAAVVLLGLAVVVRAGSASAPGHTTGWLLVGGALLALAGPSLVGHTRAFSPSPLLVAADVLHVTAGAVWLGGLVGLALTLRALAGREVLAAQALARFSALAGGVLLAVAATGTFLAWRVVGSWDALVSTAYGWLLLAKVGIALIVAAVGGWNRWRTLPAVRAAVGFGDRERAARTVTRTIRVEAALLVALLGVTGFLVSSSPRPVPVAAPTGTTGVGAATAGDLRVLAVLDPRRTGSNSVLVQVQDATGEPFDPPVNPVVELRTDGLDLGQVALTPIAAGTYRGEVVVPRAGEWEVQVSIALSRFENPVTTVRLTVRP</sequence>
<keyword evidence="7" id="KW-0186">Copper</keyword>
<evidence type="ECO:0000259" key="10">
    <source>
        <dbReference type="Pfam" id="PF04234"/>
    </source>
</evidence>
<dbReference type="InterPro" id="IPR008457">
    <property type="entry name" value="Cu-R_CopD_dom"/>
</dbReference>
<feature type="transmembrane region" description="Helical" evidence="9">
    <location>
        <begin position="371"/>
        <end position="392"/>
    </location>
</feature>
<evidence type="ECO:0000259" key="11">
    <source>
        <dbReference type="Pfam" id="PF05425"/>
    </source>
</evidence>
<keyword evidence="6 9" id="KW-1133">Transmembrane helix</keyword>
<feature type="domain" description="Copper resistance protein D" evidence="11">
    <location>
        <begin position="333"/>
        <end position="438"/>
    </location>
</feature>
<keyword evidence="5" id="KW-0732">Signal</keyword>
<comment type="subcellular location">
    <subcellularLocation>
        <location evidence="1">Cell membrane</location>
        <topology evidence="1">Multi-pass membrane protein</topology>
    </subcellularLocation>
</comment>
<dbReference type="PANTHER" id="PTHR34820">
    <property type="entry name" value="INNER MEMBRANE PROTEIN YEBZ"/>
    <property type="match status" value="1"/>
</dbReference>
<dbReference type="GO" id="GO:0006825">
    <property type="term" value="P:copper ion transport"/>
    <property type="evidence" value="ECO:0007669"/>
    <property type="project" value="InterPro"/>
</dbReference>
<reference evidence="12" key="1">
    <citation type="submission" date="2020-05" db="EMBL/GenBank/DDBJ databases">
        <authorList>
            <person name="Chiriac C."/>
            <person name="Salcher M."/>
            <person name="Ghai R."/>
            <person name="Kavagutti S V."/>
        </authorList>
    </citation>
    <scope>NUCLEOTIDE SEQUENCE</scope>
</reference>
<organism evidence="12">
    <name type="scientific">freshwater metagenome</name>
    <dbReference type="NCBI Taxonomy" id="449393"/>
    <lineage>
        <taxon>unclassified sequences</taxon>
        <taxon>metagenomes</taxon>
        <taxon>ecological metagenomes</taxon>
    </lineage>
</organism>
<accession>A0A6J7IPF1</accession>